<organism evidence="9 10">
    <name type="scientific">Leptospira inadai serovar Lyme</name>
    <dbReference type="NCBI Taxonomy" id="293084"/>
    <lineage>
        <taxon>Bacteria</taxon>
        <taxon>Pseudomonadati</taxon>
        <taxon>Spirochaetota</taxon>
        <taxon>Spirochaetia</taxon>
        <taxon>Leptospirales</taxon>
        <taxon>Leptospiraceae</taxon>
        <taxon>Leptospira</taxon>
    </lineage>
</organism>
<evidence type="ECO:0000256" key="4">
    <source>
        <dbReference type="ARBA" id="ARBA00022723"/>
    </source>
</evidence>
<evidence type="ECO:0000256" key="1">
    <source>
        <dbReference type="ARBA" id="ARBA00002521"/>
    </source>
</evidence>
<dbReference type="InterPro" id="IPR002467">
    <property type="entry name" value="Pept_M24A_MAP1"/>
</dbReference>
<keyword evidence="2 6" id="KW-0031">Aminopeptidase</keyword>
<dbReference type="EC" id="3.4.11.18" evidence="6 7"/>
<dbReference type="PANTHER" id="PTHR43330">
    <property type="entry name" value="METHIONINE AMINOPEPTIDASE"/>
    <property type="match status" value="1"/>
</dbReference>
<comment type="catalytic activity">
    <reaction evidence="6 7">
        <text>Release of N-terminal amino acids, preferentially methionine, from peptides and arylamides.</text>
        <dbReference type="EC" id="3.4.11.18"/>
    </reaction>
</comment>
<keyword evidence="4 6" id="KW-0479">Metal-binding</keyword>
<feature type="binding site" evidence="6">
    <location>
        <position position="175"/>
    </location>
    <ligand>
        <name>substrate</name>
    </ligand>
</feature>
<dbReference type="PANTHER" id="PTHR43330:SF13">
    <property type="entry name" value="METHIONINE AMINOPEPTIDASE 2"/>
    <property type="match status" value="1"/>
</dbReference>
<feature type="binding site" evidence="6">
    <location>
        <position position="168"/>
    </location>
    <ligand>
        <name>a divalent metal cation</name>
        <dbReference type="ChEBI" id="CHEBI:60240"/>
        <label>2</label>
        <note>catalytic</note>
    </ligand>
</feature>
<feature type="binding site" evidence="6">
    <location>
        <position position="104"/>
    </location>
    <ligand>
        <name>a divalent metal cation</name>
        <dbReference type="ChEBI" id="CHEBI:60240"/>
        <label>2</label>
        <note>catalytic</note>
    </ligand>
</feature>
<feature type="binding site" evidence="6">
    <location>
        <position position="76"/>
    </location>
    <ligand>
        <name>substrate</name>
    </ligand>
</feature>
<dbReference type="NCBIfam" id="TIGR00500">
    <property type="entry name" value="met_pdase_I"/>
    <property type="match status" value="1"/>
</dbReference>
<dbReference type="EMBL" id="MCRM02000018">
    <property type="protein sequence ID" value="PNV74123.1"/>
    <property type="molecule type" value="Genomic_DNA"/>
</dbReference>
<feature type="binding site" evidence="6">
    <location>
        <position position="233"/>
    </location>
    <ligand>
        <name>a divalent metal cation</name>
        <dbReference type="ChEBI" id="CHEBI:60240"/>
        <label>1</label>
    </ligand>
</feature>
<gene>
    <name evidence="6 9" type="primary">map</name>
    <name evidence="9" type="ORF">BES34_015280</name>
</gene>
<evidence type="ECO:0000256" key="6">
    <source>
        <dbReference type="HAMAP-Rule" id="MF_01974"/>
    </source>
</evidence>
<dbReference type="PRINTS" id="PR00599">
    <property type="entry name" value="MAPEPTIDASE"/>
</dbReference>
<evidence type="ECO:0000259" key="8">
    <source>
        <dbReference type="Pfam" id="PF00557"/>
    </source>
</evidence>
<feature type="domain" description="Peptidase M24" evidence="8">
    <location>
        <begin position="10"/>
        <end position="240"/>
    </location>
</feature>
<dbReference type="RefSeq" id="WP_020988025.1">
    <property type="nucleotide sequence ID" value="NZ_MCRM02000018.1"/>
</dbReference>
<dbReference type="HAMAP" id="MF_01974">
    <property type="entry name" value="MetAP_1"/>
    <property type="match status" value="1"/>
</dbReference>
<evidence type="ECO:0000256" key="3">
    <source>
        <dbReference type="ARBA" id="ARBA00022670"/>
    </source>
</evidence>
<keyword evidence="3 6" id="KW-0645">Protease</keyword>
<evidence type="ECO:0000256" key="2">
    <source>
        <dbReference type="ARBA" id="ARBA00022438"/>
    </source>
</evidence>
<evidence type="ECO:0000313" key="9">
    <source>
        <dbReference type="EMBL" id="PNV74123.1"/>
    </source>
</evidence>
<dbReference type="SUPFAM" id="SSF55920">
    <property type="entry name" value="Creatinase/aminopeptidase"/>
    <property type="match status" value="1"/>
</dbReference>
<feature type="binding site" evidence="6">
    <location>
        <position position="104"/>
    </location>
    <ligand>
        <name>a divalent metal cation</name>
        <dbReference type="ChEBI" id="CHEBI:60240"/>
        <label>1</label>
    </ligand>
</feature>
<feature type="binding site" evidence="6">
    <location>
        <position position="93"/>
    </location>
    <ligand>
        <name>a divalent metal cation</name>
        <dbReference type="ChEBI" id="CHEBI:60240"/>
        <label>1</label>
    </ligand>
</feature>
<dbReference type="Gene3D" id="3.90.230.10">
    <property type="entry name" value="Creatinase/methionine aminopeptidase superfamily"/>
    <property type="match status" value="1"/>
</dbReference>
<keyword evidence="5 6" id="KW-0378">Hydrolase</keyword>
<accession>A0ABX4YFU6</accession>
<sequence>MTVRTKEDLEALRRVGKVVAETLNYMRKAAVAGISTAELDRIGFDFFSGFGARSAPMLSYKFPGHTCISVGDEIAHGIPGQRRLKDGDLVNIDVSLELNGYFADTGASFLIGSSESGKLSFLLETSALALKNALTHVYSGNRMNDIGKAIEYTAKQNGFKVIRSLCGHGVGSALHEEPFDVLNYYEPRDRRKLQSGQVIAIETFVSTGAEDFREDGDGWTLRTPDGSFVAQFEHSVIVTDSGPLILTAA</sequence>
<dbReference type="InterPro" id="IPR001714">
    <property type="entry name" value="Pept_M24_MAP"/>
</dbReference>
<proteinExistence type="inferred from homology"/>
<name>A0ABX4YFU6_9LEPT</name>
<feature type="binding site" evidence="6">
    <location>
        <position position="202"/>
    </location>
    <ligand>
        <name>a divalent metal cation</name>
        <dbReference type="ChEBI" id="CHEBI:60240"/>
        <label>2</label>
        <note>catalytic</note>
    </ligand>
</feature>
<reference evidence="9" key="1">
    <citation type="submission" date="2018-01" db="EMBL/GenBank/DDBJ databases">
        <title>Genomic characterization of Leptospira inadai serogroup Lyme isolated from captured rat in Brazil and comparative analysis with human reference strain.</title>
        <authorList>
            <person name="Moreno L.Z."/>
            <person name="Loureiro A.P."/>
            <person name="Miraglia F."/>
            <person name="Kremer F.S."/>
            <person name="Eslabao M.R."/>
            <person name="Dellagostin O.A."/>
            <person name="Lilenbaum W."/>
            <person name="Moreno A.M."/>
        </authorList>
    </citation>
    <scope>NUCLEOTIDE SEQUENCE [LARGE SCALE GENOMIC DNA]</scope>
    <source>
        <strain evidence="9">M34/99</strain>
    </source>
</reference>
<keyword evidence="10" id="KW-1185">Reference proteome</keyword>
<comment type="function">
    <text evidence="1 6">Removes the N-terminal methionine from nascent proteins. The N-terminal methionine is often cleaved when the second residue in the primary sequence is small and uncharged (Met-Ala-, Cys, Gly, Pro, Ser, Thr, or Val). Requires deformylation of the N(alpha)-formylated initiator methionine before it can be hydrolyzed.</text>
</comment>
<comment type="similarity">
    <text evidence="6">Belongs to the peptidase M24A family. Methionine aminopeptidase type 1 subfamily.</text>
</comment>
<dbReference type="GO" id="GO:0004177">
    <property type="term" value="F:aminopeptidase activity"/>
    <property type="evidence" value="ECO:0007669"/>
    <property type="project" value="UniProtKB-KW"/>
</dbReference>
<comment type="cofactor">
    <cofactor evidence="6">
        <name>Co(2+)</name>
        <dbReference type="ChEBI" id="CHEBI:48828"/>
    </cofactor>
    <cofactor evidence="6">
        <name>Zn(2+)</name>
        <dbReference type="ChEBI" id="CHEBI:29105"/>
    </cofactor>
    <cofactor evidence="6">
        <name>Mn(2+)</name>
        <dbReference type="ChEBI" id="CHEBI:29035"/>
    </cofactor>
    <cofactor evidence="6">
        <name>Fe(2+)</name>
        <dbReference type="ChEBI" id="CHEBI:29033"/>
    </cofactor>
    <text evidence="6">Binds 2 divalent metal cations per subunit. Has a high-affinity and a low affinity metal-binding site. The true nature of the physiological cofactor is under debate. The enzyme is active with cobalt, zinc, manganese or divalent iron ions. Most likely, methionine aminopeptidases function as mononuclear Fe(2+)-metalloproteases under physiological conditions, and the catalytically relevant metal-binding site has been assigned to the histidine-containing high-affinity site.</text>
</comment>
<evidence type="ECO:0000256" key="5">
    <source>
        <dbReference type="ARBA" id="ARBA00022801"/>
    </source>
</evidence>
<feature type="binding site" evidence="6">
    <location>
        <position position="233"/>
    </location>
    <ligand>
        <name>a divalent metal cation</name>
        <dbReference type="ChEBI" id="CHEBI:60240"/>
        <label>2</label>
        <note>catalytic</note>
    </ligand>
</feature>
<dbReference type="Pfam" id="PF00557">
    <property type="entry name" value="Peptidase_M24"/>
    <property type="match status" value="1"/>
</dbReference>
<dbReference type="InterPro" id="IPR000994">
    <property type="entry name" value="Pept_M24"/>
</dbReference>
<evidence type="ECO:0000256" key="7">
    <source>
        <dbReference type="RuleBase" id="RU003653"/>
    </source>
</evidence>
<evidence type="ECO:0000313" key="10">
    <source>
        <dbReference type="Proteomes" id="UP000094669"/>
    </source>
</evidence>
<comment type="caution">
    <text evidence="9">The sequence shown here is derived from an EMBL/GenBank/DDBJ whole genome shotgun (WGS) entry which is preliminary data.</text>
</comment>
<comment type="subunit">
    <text evidence="6">Monomer.</text>
</comment>
<dbReference type="Proteomes" id="UP000094669">
    <property type="component" value="Unassembled WGS sequence"/>
</dbReference>
<protein>
    <recommendedName>
        <fullName evidence="6 7">Methionine aminopeptidase</fullName>
        <shortName evidence="6">MAP</shortName>
        <shortName evidence="6">MetAP</shortName>
        <ecNumber evidence="6 7">3.4.11.18</ecNumber>
    </recommendedName>
    <alternativeName>
        <fullName evidence="6">Peptidase M</fullName>
    </alternativeName>
</protein>
<dbReference type="CDD" id="cd01086">
    <property type="entry name" value="MetAP1"/>
    <property type="match status" value="1"/>
</dbReference>
<dbReference type="InterPro" id="IPR036005">
    <property type="entry name" value="Creatinase/aminopeptidase-like"/>
</dbReference>